<dbReference type="CDD" id="cd02798">
    <property type="entry name" value="tRNA_bind_CsaA"/>
    <property type="match status" value="1"/>
</dbReference>
<organism evidence="5 6">
    <name type="scientific">Gluconobacter cadivus</name>
    <dbReference type="NCBI Taxonomy" id="2728101"/>
    <lineage>
        <taxon>Bacteria</taxon>
        <taxon>Pseudomonadati</taxon>
        <taxon>Pseudomonadota</taxon>
        <taxon>Alphaproteobacteria</taxon>
        <taxon>Acetobacterales</taxon>
        <taxon>Acetobacteraceae</taxon>
        <taxon>Gluconobacter</taxon>
    </lineage>
</organism>
<feature type="domain" description="TRNA-binding" evidence="4">
    <location>
        <begin position="8"/>
        <end position="112"/>
    </location>
</feature>
<dbReference type="Pfam" id="PF01588">
    <property type="entry name" value="tRNA_bind"/>
    <property type="match status" value="1"/>
</dbReference>
<dbReference type="InterPro" id="IPR012340">
    <property type="entry name" value="NA-bd_OB-fold"/>
</dbReference>
<keyword evidence="1 3" id="KW-0820">tRNA-binding</keyword>
<dbReference type="Proteomes" id="UP000662701">
    <property type="component" value="Unassembled WGS sequence"/>
</dbReference>
<keyword evidence="2 3" id="KW-0694">RNA-binding</keyword>
<sequence length="112" mass="12466">MASISFEEFMNIDIRVGTIMEVNPFPEARKPAWKLKIDFGVELGVKKSSAQITGLYKSDDLLGRQVTCVVNLAPRQIGPFVSEVLTLGFLDITKNVVLVEPERQVPNGSRLF</sequence>
<dbReference type="PROSITE" id="PS50886">
    <property type="entry name" value="TRBD"/>
    <property type="match status" value="1"/>
</dbReference>
<comment type="caution">
    <text evidence="5">The sequence shown here is derived from an EMBL/GenBank/DDBJ whole genome shotgun (WGS) entry which is preliminary data.</text>
</comment>
<name>A0ABR9YYS0_9PROT</name>
<dbReference type="SUPFAM" id="SSF50249">
    <property type="entry name" value="Nucleic acid-binding proteins"/>
    <property type="match status" value="1"/>
</dbReference>
<keyword evidence="6" id="KW-1185">Reference proteome</keyword>
<protein>
    <submittedName>
        <fullName evidence="5">tRNA-binding protein</fullName>
    </submittedName>
</protein>
<gene>
    <name evidence="5" type="ORF">HKD19_14205</name>
</gene>
<dbReference type="InterPro" id="IPR002547">
    <property type="entry name" value="tRNA-bd_dom"/>
</dbReference>
<evidence type="ECO:0000313" key="6">
    <source>
        <dbReference type="Proteomes" id="UP000662701"/>
    </source>
</evidence>
<accession>A0ABR9YYS0</accession>
<dbReference type="NCBIfam" id="TIGR02222">
    <property type="entry name" value="chap_CsaA"/>
    <property type="match status" value="1"/>
</dbReference>
<dbReference type="NCBIfam" id="NF007495">
    <property type="entry name" value="PRK10089.1-4"/>
    <property type="match status" value="1"/>
</dbReference>
<dbReference type="InterPro" id="IPR051270">
    <property type="entry name" value="Tyrosine-tRNA_ligase_regulator"/>
</dbReference>
<evidence type="ECO:0000256" key="1">
    <source>
        <dbReference type="ARBA" id="ARBA00022555"/>
    </source>
</evidence>
<evidence type="ECO:0000259" key="4">
    <source>
        <dbReference type="PROSITE" id="PS50886"/>
    </source>
</evidence>
<reference evidence="5" key="1">
    <citation type="submission" date="2020-04" db="EMBL/GenBank/DDBJ databases">
        <authorList>
            <person name="Sombolestani A."/>
        </authorList>
    </citation>
    <scope>NUCLEOTIDE SEQUENCE</scope>
    <source>
        <strain evidence="5">LMG 1745</strain>
    </source>
</reference>
<dbReference type="NCBIfam" id="NF007494">
    <property type="entry name" value="PRK10089.1-3"/>
    <property type="match status" value="1"/>
</dbReference>
<evidence type="ECO:0000256" key="2">
    <source>
        <dbReference type="ARBA" id="ARBA00022884"/>
    </source>
</evidence>
<dbReference type="InterPro" id="IPR008231">
    <property type="entry name" value="CsaA"/>
</dbReference>
<evidence type="ECO:0000313" key="5">
    <source>
        <dbReference type="EMBL" id="MBF0889690.1"/>
    </source>
</evidence>
<dbReference type="RefSeq" id="WP_194263431.1">
    <property type="nucleotide sequence ID" value="NZ_JABCQH010000020.1"/>
</dbReference>
<dbReference type="PANTHER" id="PTHR11586:SF37">
    <property type="entry name" value="TRNA-BINDING DOMAIN-CONTAINING PROTEIN"/>
    <property type="match status" value="1"/>
</dbReference>
<proteinExistence type="predicted"/>
<reference evidence="5" key="2">
    <citation type="submission" date="2020-11" db="EMBL/GenBank/DDBJ databases">
        <title>Description of novel Gluconobacter species.</title>
        <authorList>
            <person name="Cleenwerck I."/>
            <person name="Cnockaert M."/>
            <person name="Borremans W."/>
            <person name="Wieme A.D."/>
            <person name="De Vuyst L."/>
            <person name="Vandamme P."/>
        </authorList>
    </citation>
    <scope>NUCLEOTIDE SEQUENCE</scope>
    <source>
        <strain evidence="5">LMG 1745</strain>
    </source>
</reference>
<dbReference type="PANTHER" id="PTHR11586">
    <property type="entry name" value="TRNA-AMINOACYLATION COFACTOR ARC1 FAMILY MEMBER"/>
    <property type="match status" value="1"/>
</dbReference>
<dbReference type="Gene3D" id="2.40.50.140">
    <property type="entry name" value="Nucleic acid-binding proteins"/>
    <property type="match status" value="1"/>
</dbReference>
<dbReference type="EMBL" id="JABCQH010000020">
    <property type="protein sequence ID" value="MBF0889690.1"/>
    <property type="molecule type" value="Genomic_DNA"/>
</dbReference>
<evidence type="ECO:0000256" key="3">
    <source>
        <dbReference type="PROSITE-ProRule" id="PRU00209"/>
    </source>
</evidence>